<dbReference type="EMBL" id="JAQJJG010000003">
    <property type="protein sequence ID" value="MDN5122942.1"/>
    <property type="molecule type" value="Genomic_DNA"/>
</dbReference>
<proteinExistence type="predicted"/>
<dbReference type="AlphaFoldDB" id="A0AAW7Q985"/>
<dbReference type="CDD" id="cd03025">
    <property type="entry name" value="DsbA_FrnE_like"/>
    <property type="match status" value="1"/>
</dbReference>
<evidence type="ECO:0000313" key="1">
    <source>
        <dbReference type="EMBL" id="MDN5122942.1"/>
    </source>
</evidence>
<dbReference type="RefSeq" id="WP_301369911.1">
    <property type="nucleotide sequence ID" value="NZ_JAQJJF010000011.1"/>
</dbReference>
<name>A0AAW7Q985_9BACT</name>
<dbReference type="SUPFAM" id="SSF52833">
    <property type="entry name" value="Thioredoxin-like"/>
    <property type="match status" value="1"/>
</dbReference>
<dbReference type="Proteomes" id="UP001170364">
    <property type="component" value="Unassembled WGS sequence"/>
</dbReference>
<dbReference type="PANTHER" id="PTHR13887:SF54">
    <property type="entry name" value="DSBA FAMILY PROTEIN"/>
    <property type="match status" value="1"/>
</dbReference>
<gene>
    <name evidence="1" type="ORF">PJV93_03370</name>
</gene>
<sequence>MLNCDNEEGLCSLNVESSINDIRILEDELTIVYIGDPMCSWCWGISPILKQVQEFCTNNKIKFNIILGGLRLGGGDLWNNEFKSFLKNEWLHINTITGQKFVFDLLERDYFNYDTEPACRAVFVAKNLLNSRNNNNKTTLEFFSSVQKKFYTKGEDSTEIVFYKSICEEFKISFEEFSFYFNLDKTKDELYSEITNLKQLMVRGMPSLILFKNGNKFDISTGYKSYESIMENIKKYI</sequence>
<comment type="caution">
    <text evidence="1">The sequence shown here is derived from an EMBL/GenBank/DDBJ whole genome shotgun (WGS) entry which is preliminary data.</text>
</comment>
<dbReference type="Gene3D" id="1.10.472.60">
    <property type="entry name" value="putative protein disulfide isomerase domain"/>
    <property type="match status" value="1"/>
</dbReference>
<dbReference type="Gene3D" id="3.40.30.10">
    <property type="entry name" value="Glutaredoxin"/>
    <property type="match status" value="1"/>
</dbReference>
<accession>A0AAW7Q985</accession>
<dbReference type="PANTHER" id="PTHR13887">
    <property type="entry name" value="GLUTATHIONE S-TRANSFERASE KAPPA"/>
    <property type="match status" value="1"/>
</dbReference>
<reference evidence="1" key="2">
    <citation type="submission" date="2023-01" db="EMBL/GenBank/DDBJ databases">
        <authorList>
            <person name="Uljanovas D."/>
        </authorList>
    </citation>
    <scope>NUCLEOTIDE SEQUENCE</scope>
    <source>
        <strain evidence="1">S41</strain>
    </source>
</reference>
<reference evidence="1" key="1">
    <citation type="journal article" date="2023" name="Microorganisms">
        <title>Genomic Characterization of Arcobacter butzleri Strains Isolated from Various Sources in Lithuania.</title>
        <authorList>
            <person name="Uljanovas D."/>
            <person name="Golz G."/>
            <person name="Fleischmann S."/>
            <person name="Kudirkiene E."/>
            <person name="Kasetiene N."/>
            <person name="Grineviciene A."/>
            <person name="Tamuleviciene E."/>
            <person name="Aksomaitiene J."/>
            <person name="Alter T."/>
            <person name="Malakauskas M."/>
        </authorList>
    </citation>
    <scope>NUCLEOTIDE SEQUENCE</scope>
    <source>
        <strain evidence="1">S41</strain>
    </source>
</reference>
<protein>
    <submittedName>
        <fullName evidence="1">DsbA family protein</fullName>
    </submittedName>
</protein>
<organism evidence="1 2">
    <name type="scientific">Aliarcobacter butzleri</name>
    <dbReference type="NCBI Taxonomy" id="28197"/>
    <lineage>
        <taxon>Bacteria</taxon>
        <taxon>Pseudomonadati</taxon>
        <taxon>Campylobacterota</taxon>
        <taxon>Epsilonproteobacteria</taxon>
        <taxon>Campylobacterales</taxon>
        <taxon>Arcobacteraceae</taxon>
        <taxon>Aliarcobacter</taxon>
    </lineage>
</organism>
<dbReference type="InterPro" id="IPR036249">
    <property type="entry name" value="Thioredoxin-like_sf"/>
</dbReference>
<evidence type="ECO:0000313" key="2">
    <source>
        <dbReference type="Proteomes" id="UP001170364"/>
    </source>
</evidence>